<evidence type="ECO:0000256" key="2">
    <source>
        <dbReference type="PROSITE-ProRule" id="PRU00708"/>
    </source>
</evidence>
<dbReference type="Pfam" id="PF01535">
    <property type="entry name" value="PPR"/>
    <property type="match status" value="1"/>
</dbReference>
<dbReference type="InterPro" id="IPR002885">
    <property type="entry name" value="PPR_rpt"/>
</dbReference>
<feature type="repeat" description="PPR" evidence="2">
    <location>
        <begin position="147"/>
        <end position="181"/>
    </location>
</feature>
<dbReference type="NCBIfam" id="TIGR00756">
    <property type="entry name" value="PPR"/>
    <property type="match status" value="1"/>
</dbReference>
<evidence type="ECO:0008006" key="5">
    <source>
        <dbReference type="Google" id="ProtNLM"/>
    </source>
</evidence>
<dbReference type="PANTHER" id="PTHR47447:SF17">
    <property type="entry name" value="OS12G0638900 PROTEIN"/>
    <property type="match status" value="1"/>
</dbReference>
<gene>
    <name evidence="3" type="ORF">EVOR1521_LOCUS13028</name>
</gene>
<evidence type="ECO:0000313" key="3">
    <source>
        <dbReference type="EMBL" id="CAJ1386836.1"/>
    </source>
</evidence>
<sequence>MERSSKLRLHKATSKIRDLGRVSAWQSAIRVFEELPTSSLQPNKFSFGATLSACEKSAQWPTALDLLQEMARLAVELDVINCSAALSACEKAKEWRWALQLMSALLDAELRLDVICLGAAVSACATGSAWETALHLADAQAFRLQPNVVTCSAAIRACERKALWQQALLLLARMHTCDIQPNVITLNSAISACEKAGSWEWALALLRSMSSLDLAPDVISYSAASSACEKCAQWQWSLHLLRDMYDVQMQPDRYTYAAAVSACQKAATWRWALQLPREDQVAHGAAISACERGQRRYLRGPWAHALELLEGGPETPDVVSYHAAISACEKAQRWEGALGLLRRTQQLNLDSFLGFSAVLAACASAGQRDRSCGLLRLMRSTQMRPTVSSCQILSQLLEPEELLDLLTEVRFTVLDLRTAARVEQKENQAAKLRQDTEARLKARPGAPKAELMDNGFAEKAECVTPVWDTFEEEANLLGPSAAGKTTLLPQLEEPGAVGTRNLRRSRKEWRWVKRRQLSTFARRLGANFYTVPLGALVIDGSFIRQESQSWQKAPGWELKRIVQVVCPAEAIALARSLKLAGFSDYFEAYFKQPMDKVKSRIVEEAIRKRTNLIIPDSASKFSATQAMIQKLLASGT</sequence>
<comment type="caution">
    <text evidence="3">The sequence shown here is derived from an EMBL/GenBank/DDBJ whole genome shotgun (WGS) entry which is preliminary data.</text>
</comment>
<proteinExistence type="predicted"/>
<dbReference type="Pfam" id="PF13812">
    <property type="entry name" value="PPR_3"/>
    <property type="match status" value="1"/>
</dbReference>
<protein>
    <recommendedName>
        <fullName evidence="5">Pentatricopeptide repeat-containing protein, chloroplastic</fullName>
    </recommendedName>
</protein>
<organism evidence="3 4">
    <name type="scientific">Effrenium voratum</name>
    <dbReference type="NCBI Taxonomy" id="2562239"/>
    <lineage>
        <taxon>Eukaryota</taxon>
        <taxon>Sar</taxon>
        <taxon>Alveolata</taxon>
        <taxon>Dinophyceae</taxon>
        <taxon>Suessiales</taxon>
        <taxon>Symbiodiniaceae</taxon>
        <taxon>Effrenium</taxon>
    </lineage>
</organism>
<reference evidence="3" key="1">
    <citation type="submission" date="2023-08" db="EMBL/GenBank/DDBJ databases">
        <authorList>
            <person name="Chen Y."/>
            <person name="Shah S."/>
            <person name="Dougan E. K."/>
            <person name="Thang M."/>
            <person name="Chan C."/>
        </authorList>
    </citation>
    <scope>NUCLEOTIDE SEQUENCE</scope>
</reference>
<dbReference type="AlphaFoldDB" id="A0AA36MUT8"/>
<dbReference type="PROSITE" id="PS51375">
    <property type="entry name" value="PPR"/>
    <property type="match status" value="2"/>
</dbReference>
<dbReference type="Proteomes" id="UP001178507">
    <property type="component" value="Unassembled WGS sequence"/>
</dbReference>
<keyword evidence="1" id="KW-0677">Repeat</keyword>
<evidence type="ECO:0000256" key="1">
    <source>
        <dbReference type="ARBA" id="ARBA00022737"/>
    </source>
</evidence>
<dbReference type="PANTHER" id="PTHR47447">
    <property type="entry name" value="OS03G0856100 PROTEIN"/>
    <property type="match status" value="1"/>
</dbReference>
<dbReference type="EMBL" id="CAUJNA010001424">
    <property type="protein sequence ID" value="CAJ1386836.1"/>
    <property type="molecule type" value="Genomic_DNA"/>
</dbReference>
<dbReference type="InterPro" id="IPR011990">
    <property type="entry name" value="TPR-like_helical_dom_sf"/>
</dbReference>
<keyword evidence="4" id="KW-1185">Reference proteome</keyword>
<accession>A0AA36MUT8</accession>
<name>A0AA36MUT8_9DINO</name>
<evidence type="ECO:0000313" key="4">
    <source>
        <dbReference type="Proteomes" id="UP001178507"/>
    </source>
</evidence>
<dbReference type="Gene3D" id="1.25.40.10">
    <property type="entry name" value="Tetratricopeptide repeat domain"/>
    <property type="match status" value="3"/>
</dbReference>
<feature type="repeat" description="PPR" evidence="2">
    <location>
        <begin position="182"/>
        <end position="216"/>
    </location>
</feature>